<dbReference type="PANTHER" id="PTHR32294:SF5">
    <property type="entry name" value="DNA POLYMERASE III POLC-TYPE"/>
    <property type="match status" value="1"/>
</dbReference>
<reference evidence="2 3" key="1">
    <citation type="submission" date="2016-03" db="EMBL/GenBank/DDBJ databases">
        <title>Comparative genomics of human isolates of Fusobacterium necrophorum.</title>
        <authorList>
            <person name="Jensen A."/>
            <person name="Bank S."/>
            <person name="Andersen P.S."/>
            <person name="Kristensen L.H."/>
            <person name="Prag J."/>
        </authorList>
    </citation>
    <scope>NUCLEOTIDE SEQUENCE [LARGE SCALE GENOMIC DNA]</scope>
    <source>
        <strain evidence="2 3">LS_1264</strain>
    </source>
</reference>
<dbReference type="Gene3D" id="1.10.150.870">
    <property type="match status" value="1"/>
</dbReference>
<accession>A0A161QW87</accession>
<dbReference type="Pfam" id="PF17657">
    <property type="entry name" value="DNA_pol3_finger"/>
    <property type="match status" value="1"/>
</dbReference>
<organism evidence="2 3">
    <name type="scientific">Fusobacterium necrophorum subsp. funduliforme</name>
    <dbReference type="NCBI Taxonomy" id="143387"/>
    <lineage>
        <taxon>Bacteria</taxon>
        <taxon>Fusobacteriati</taxon>
        <taxon>Fusobacteriota</taxon>
        <taxon>Fusobacteriia</taxon>
        <taxon>Fusobacteriales</taxon>
        <taxon>Fusobacteriaceae</taxon>
        <taxon>Fusobacterium</taxon>
    </lineage>
</organism>
<dbReference type="PANTHER" id="PTHR32294">
    <property type="entry name" value="DNA POLYMERASE III SUBUNIT ALPHA"/>
    <property type="match status" value="1"/>
</dbReference>
<dbReference type="InterPro" id="IPR004805">
    <property type="entry name" value="DnaE2/DnaE/PolC"/>
</dbReference>
<feature type="domain" description="DNA polymerase III alpha subunit finger" evidence="1">
    <location>
        <begin position="5"/>
        <end position="145"/>
    </location>
</feature>
<dbReference type="AlphaFoldDB" id="A0A161QW87"/>
<evidence type="ECO:0000313" key="2">
    <source>
        <dbReference type="EMBL" id="KYL05232.1"/>
    </source>
</evidence>
<proteinExistence type="predicted"/>
<gene>
    <name evidence="2" type="ORF">A2J07_00420</name>
</gene>
<dbReference type="InterPro" id="IPR044923">
    <property type="entry name" value="PolC_middle_finger_sf"/>
</dbReference>
<dbReference type="Gene3D" id="6.10.140.1510">
    <property type="match status" value="1"/>
</dbReference>
<dbReference type="GO" id="GO:0008408">
    <property type="term" value="F:3'-5' exonuclease activity"/>
    <property type="evidence" value="ECO:0007669"/>
    <property type="project" value="InterPro"/>
</dbReference>
<evidence type="ECO:0000259" key="1">
    <source>
        <dbReference type="Pfam" id="PF17657"/>
    </source>
</evidence>
<protein>
    <recommendedName>
        <fullName evidence="1">DNA polymerase III alpha subunit finger domain-containing protein</fullName>
    </recommendedName>
</protein>
<comment type="caution">
    <text evidence="2">The sequence shown here is derived from an EMBL/GenBank/DDBJ whole genome shotgun (WGS) entry which is preliminary data.</text>
</comment>
<dbReference type="InterPro" id="IPR040982">
    <property type="entry name" value="DNA_pol3_finger"/>
</dbReference>
<dbReference type="GO" id="GO:0006260">
    <property type="term" value="P:DNA replication"/>
    <property type="evidence" value="ECO:0007669"/>
    <property type="project" value="InterPro"/>
</dbReference>
<sequence length="351" mass="40996">MLKELQELTKFEFDRIKMNNKEIYEALLNPEKLNIPKEKLNYYCFPSCTTGISEMNTDFTMNIIKELKPKNFFDMICFSGLTHGTSVFHGNRQRELLLSGEKTLKEVIPYRDIIFQQLTKKYGFEPETAFKISESVRKGKGIQKWQTELEEKCPSWYIDIMKKIKYLFPKMHAFSYVLNSLRTFYYKIYHPQAFYTAALNRYGITNTSNNTFDYLGFYEKTNTPEDLYRYHAYVRHSTDNAAKEKANIHIGNIVYEMKLRGFEIKPPEFSSKALECTPSKKNKKVILMPLASIAGVGSETAKLVELGYKTYGDSLYNMTREELFELKVEKDGKKVKAFGKKFLDGYFGKVD</sequence>
<dbReference type="EMBL" id="LVEA01000001">
    <property type="protein sequence ID" value="KYL05232.1"/>
    <property type="molecule type" value="Genomic_DNA"/>
</dbReference>
<name>A0A161QW87_9FUSO</name>
<dbReference type="Proteomes" id="UP000075816">
    <property type="component" value="Unassembled WGS sequence"/>
</dbReference>
<dbReference type="Gene3D" id="1.10.150.700">
    <property type="entry name" value="PolC, middle finger domain"/>
    <property type="match status" value="1"/>
</dbReference>
<evidence type="ECO:0000313" key="3">
    <source>
        <dbReference type="Proteomes" id="UP000075816"/>
    </source>
</evidence>